<dbReference type="Gene3D" id="3.90.190.10">
    <property type="entry name" value="Protein tyrosine phosphatase superfamily"/>
    <property type="match status" value="1"/>
</dbReference>
<dbReference type="InterPro" id="IPR029021">
    <property type="entry name" value="Prot-tyrosine_phosphatase-like"/>
</dbReference>
<proteinExistence type="predicted"/>
<dbReference type="GO" id="GO:0016787">
    <property type="term" value="F:hydrolase activity"/>
    <property type="evidence" value="ECO:0007669"/>
    <property type="project" value="InterPro"/>
</dbReference>
<dbReference type="Pfam" id="PF04273">
    <property type="entry name" value="BLH_phosphatase"/>
    <property type="match status" value="1"/>
</dbReference>
<comment type="caution">
    <text evidence="2">The sequence shown here is derived from an EMBL/GenBank/DDBJ whole genome shotgun (WGS) entry which is preliminary data.</text>
</comment>
<feature type="domain" description="Beta-lactamase hydrolase-like protein phosphatase-like" evidence="1">
    <location>
        <begin position="4"/>
        <end position="102"/>
    </location>
</feature>
<dbReference type="AlphaFoldDB" id="A0A7C3PJA0"/>
<organism evidence="2">
    <name type="scientific">Oscillatoriales cyanobacterium SpSt-418</name>
    <dbReference type="NCBI Taxonomy" id="2282169"/>
    <lineage>
        <taxon>Bacteria</taxon>
        <taxon>Bacillati</taxon>
        <taxon>Cyanobacteriota</taxon>
        <taxon>Cyanophyceae</taxon>
        <taxon>Oscillatoriophycideae</taxon>
        <taxon>Oscillatoriales</taxon>
    </lineage>
</organism>
<sequence>MSTVRQITNEVAIAGQVTLDDLQQLLEAGYRTIVNLRSPYEPGFLEDEQAKVERLSLTYISMPIQAANLSCDNILPVIQQLLALPKPMLIHCDNGIRASVIVLMQIAIEQGINAEAAFQKVKELGLLSD</sequence>
<dbReference type="EMBL" id="DSRU01000393">
    <property type="protein sequence ID" value="HFN01276.1"/>
    <property type="molecule type" value="Genomic_DNA"/>
</dbReference>
<accession>A0A7C3PJA0</accession>
<gene>
    <name evidence="2" type="ORF">ENR64_26725</name>
</gene>
<evidence type="ECO:0000313" key="2">
    <source>
        <dbReference type="EMBL" id="HFN01276.1"/>
    </source>
</evidence>
<evidence type="ECO:0000259" key="1">
    <source>
        <dbReference type="Pfam" id="PF04273"/>
    </source>
</evidence>
<reference evidence="2" key="1">
    <citation type="journal article" date="2020" name="mSystems">
        <title>Genome- and Community-Level Interaction Insights into Carbon Utilization and Element Cycling Functions of Hydrothermarchaeota in Hydrothermal Sediment.</title>
        <authorList>
            <person name="Zhou Z."/>
            <person name="Liu Y."/>
            <person name="Xu W."/>
            <person name="Pan J."/>
            <person name="Luo Z.H."/>
            <person name="Li M."/>
        </authorList>
    </citation>
    <scope>NUCLEOTIDE SEQUENCE [LARGE SCALE GENOMIC DNA]</scope>
    <source>
        <strain evidence="2">SpSt-418</strain>
    </source>
</reference>
<dbReference type="SUPFAM" id="SSF52799">
    <property type="entry name" value="(Phosphotyrosine protein) phosphatases II"/>
    <property type="match status" value="1"/>
</dbReference>
<name>A0A7C3PJA0_9CYAN</name>
<protein>
    <recommendedName>
        <fullName evidence="1">Beta-lactamase hydrolase-like protein phosphatase-like domain-containing protein</fullName>
    </recommendedName>
</protein>
<dbReference type="InterPro" id="IPR005939">
    <property type="entry name" value="BLH_phosphatase-like"/>
</dbReference>